<proteinExistence type="predicted"/>
<evidence type="ECO:0000313" key="2">
    <source>
        <dbReference type="Proteomes" id="UP001060170"/>
    </source>
</evidence>
<reference evidence="2" key="2">
    <citation type="journal article" date="2018" name="Mol. Plant Microbe Interact.">
        <title>Genome sequence resources for the wheat stripe rust pathogen (Puccinia striiformis f. sp. tritici) and the barley stripe rust pathogen (Puccinia striiformis f. sp. hordei).</title>
        <authorList>
            <person name="Xia C."/>
            <person name="Wang M."/>
            <person name="Yin C."/>
            <person name="Cornejo O.E."/>
            <person name="Hulbert S.H."/>
            <person name="Chen X."/>
        </authorList>
    </citation>
    <scope>NUCLEOTIDE SEQUENCE [LARGE SCALE GENOMIC DNA]</scope>
    <source>
        <strain evidence="2">93-210</strain>
    </source>
</reference>
<reference evidence="2" key="1">
    <citation type="journal article" date="2018" name="BMC Genomics">
        <title>Genomic insights into host adaptation between the wheat stripe rust pathogen (Puccinia striiformis f. sp. tritici) and the barley stripe rust pathogen (Puccinia striiformis f. sp. hordei).</title>
        <authorList>
            <person name="Xia C."/>
            <person name="Wang M."/>
            <person name="Yin C."/>
            <person name="Cornejo O.E."/>
            <person name="Hulbert S.H."/>
            <person name="Chen X."/>
        </authorList>
    </citation>
    <scope>NUCLEOTIDE SEQUENCE [LARGE SCALE GENOMIC DNA]</scope>
    <source>
        <strain evidence="2">93-210</strain>
    </source>
</reference>
<dbReference type="Proteomes" id="UP001060170">
    <property type="component" value="Chromosome 2"/>
</dbReference>
<protein>
    <submittedName>
        <fullName evidence="1">Uncharacterized protein</fullName>
    </submittedName>
</protein>
<gene>
    <name evidence="1" type="ORF">MJO28_002036</name>
</gene>
<dbReference type="EMBL" id="CM045866">
    <property type="protein sequence ID" value="KAI7961547.1"/>
    <property type="molecule type" value="Genomic_DNA"/>
</dbReference>
<reference evidence="1 2" key="3">
    <citation type="journal article" date="2022" name="Microbiol. Spectr.">
        <title>Folding features and dynamics of 3D genome architecture in plant fungal pathogens.</title>
        <authorList>
            <person name="Xia C."/>
        </authorList>
    </citation>
    <scope>NUCLEOTIDE SEQUENCE [LARGE SCALE GENOMIC DNA]</scope>
    <source>
        <strain evidence="1 2">93-210</strain>
    </source>
</reference>
<comment type="caution">
    <text evidence="1">The sequence shown here is derived from an EMBL/GenBank/DDBJ whole genome shotgun (WGS) entry which is preliminary data.</text>
</comment>
<sequence length="162" mass="18004">MTLNGFSIISPQSKPGMHTLWHRLNRFFAETVASIGMGCGGSIDWYKALQVWDSILDEACVANLFLLDVFEEIKLPGHGLGLSNLDCPPTPLNGTTKATWAELRNQVHVTWPEYPAKKEELIKSGWGFFKEPIAPQEVTISDENLDSGPCGPEEEEDKKIAF</sequence>
<organism evidence="1 2">
    <name type="scientific">Puccinia striiformis f. sp. tritici</name>
    <dbReference type="NCBI Taxonomy" id="168172"/>
    <lineage>
        <taxon>Eukaryota</taxon>
        <taxon>Fungi</taxon>
        <taxon>Dikarya</taxon>
        <taxon>Basidiomycota</taxon>
        <taxon>Pucciniomycotina</taxon>
        <taxon>Pucciniomycetes</taxon>
        <taxon>Pucciniales</taxon>
        <taxon>Pucciniaceae</taxon>
        <taxon>Puccinia</taxon>
    </lineage>
</organism>
<accession>A0ACC0EVS6</accession>
<evidence type="ECO:0000313" key="1">
    <source>
        <dbReference type="EMBL" id="KAI7961547.1"/>
    </source>
</evidence>
<name>A0ACC0EVS6_9BASI</name>
<keyword evidence="2" id="KW-1185">Reference proteome</keyword>